<dbReference type="EMBL" id="SMBP01000003">
    <property type="protein sequence ID" value="TCU62690.1"/>
    <property type="molecule type" value="Genomic_DNA"/>
</dbReference>
<dbReference type="PANTHER" id="PTHR10443:SF12">
    <property type="entry name" value="DIPEPTIDASE"/>
    <property type="match status" value="1"/>
</dbReference>
<dbReference type="Proteomes" id="UP000295773">
    <property type="component" value="Unassembled WGS sequence"/>
</dbReference>
<sequence>MKSFDLHADIGYDIMQKKNKGYKENILKTYHLPKFEQGEIAYICMASFFDGHEDWTDMQDMIQNTKKAIQECEDVCLLLQAEDFFVPAKVHAIMSVEGMCGIKEHPREKIRWMYEQGVRLASFCWNDENALATGVKGDTQRGLTAMGKEALDEMVKLNMVIDVSHANEKTFWDILSHPKANIIASHSNVRELCDHPRNLKNEQIEALLKRGTLIGMNTAPQFVHSNKEKQDVAHLVQHMVWLKEFHHNKVDSIAFGFDYMDFYEEQYDYLKGAKDCTQTGNILQEMRKYFSEEEIAAIAYRNACDYFKKIWQAHNAI</sequence>
<dbReference type="Pfam" id="PF01244">
    <property type="entry name" value="Peptidase_M19"/>
    <property type="match status" value="1"/>
</dbReference>
<comment type="caution">
    <text evidence="1">The sequence shown here is derived from an EMBL/GenBank/DDBJ whole genome shotgun (WGS) entry which is preliminary data.</text>
</comment>
<evidence type="ECO:0000313" key="1">
    <source>
        <dbReference type="EMBL" id="TCU62690.1"/>
    </source>
</evidence>
<dbReference type="InterPro" id="IPR008257">
    <property type="entry name" value="Pept_M19"/>
</dbReference>
<protein>
    <submittedName>
        <fullName evidence="1">Membrane dipeptidase</fullName>
    </submittedName>
</protein>
<organism evidence="1 2">
    <name type="scientific">Longicatena caecimuris</name>
    <dbReference type="NCBI Taxonomy" id="1796635"/>
    <lineage>
        <taxon>Bacteria</taxon>
        <taxon>Bacillati</taxon>
        <taxon>Bacillota</taxon>
        <taxon>Erysipelotrichia</taxon>
        <taxon>Erysipelotrichales</taxon>
        <taxon>Erysipelotrichaceae</taxon>
        <taxon>Longicatena</taxon>
    </lineage>
</organism>
<keyword evidence="2" id="KW-1185">Reference proteome</keyword>
<proteinExistence type="predicted"/>
<name>A0A4R3TK45_9FIRM</name>
<evidence type="ECO:0000313" key="2">
    <source>
        <dbReference type="Proteomes" id="UP000295773"/>
    </source>
</evidence>
<dbReference type="PROSITE" id="PS51365">
    <property type="entry name" value="RENAL_DIPEPTIDASE_2"/>
    <property type="match status" value="1"/>
</dbReference>
<gene>
    <name evidence="1" type="ORF">EDD61_103103</name>
</gene>
<dbReference type="PANTHER" id="PTHR10443">
    <property type="entry name" value="MICROSOMAL DIPEPTIDASE"/>
    <property type="match status" value="1"/>
</dbReference>
<dbReference type="SUPFAM" id="SSF51556">
    <property type="entry name" value="Metallo-dependent hydrolases"/>
    <property type="match status" value="1"/>
</dbReference>
<dbReference type="GO" id="GO:0070573">
    <property type="term" value="F:metallodipeptidase activity"/>
    <property type="evidence" value="ECO:0007669"/>
    <property type="project" value="InterPro"/>
</dbReference>
<accession>A0A4R3TK45</accession>
<dbReference type="Gene3D" id="3.20.20.140">
    <property type="entry name" value="Metal-dependent hydrolases"/>
    <property type="match status" value="1"/>
</dbReference>
<dbReference type="GO" id="GO:0006508">
    <property type="term" value="P:proteolysis"/>
    <property type="evidence" value="ECO:0007669"/>
    <property type="project" value="InterPro"/>
</dbReference>
<dbReference type="InterPro" id="IPR032466">
    <property type="entry name" value="Metal_Hydrolase"/>
</dbReference>
<dbReference type="AlphaFoldDB" id="A0A4R3TK45"/>
<reference evidence="1 2" key="1">
    <citation type="submission" date="2019-03" db="EMBL/GenBank/DDBJ databases">
        <title>Genomic Encyclopedia of Type Strains, Phase IV (KMG-IV): sequencing the most valuable type-strain genomes for metagenomic binning, comparative biology and taxonomic classification.</title>
        <authorList>
            <person name="Goeker M."/>
        </authorList>
    </citation>
    <scope>NUCLEOTIDE SEQUENCE [LARGE SCALE GENOMIC DNA]</scope>
    <source>
        <strain evidence="1 2">DSM 29481</strain>
    </source>
</reference>